<evidence type="ECO:0000313" key="1">
    <source>
        <dbReference type="EMBL" id="KAG2404919.1"/>
    </source>
</evidence>
<gene>
    <name evidence="1" type="ORF">HKW66_Vig0041740</name>
</gene>
<evidence type="ECO:0000313" key="2">
    <source>
        <dbReference type="Proteomes" id="UP000743370"/>
    </source>
</evidence>
<dbReference type="PANTHER" id="PTHR11709">
    <property type="entry name" value="MULTI-COPPER OXIDASE"/>
    <property type="match status" value="1"/>
</dbReference>
<dbReference type="PANTHER" id="PTHR11709:SF417">
    <property type="entry name" value="LACCASE-17"/>
    <property type="match status" value="1"/>
</dbReference>
<reference evidence="1 2" key="1">
    <citation type="submission" date="2020-05" db="EMBL/GenBank/DDBJ databases">
        <title>Vigna angularis (adzuki bean) Var. LongXiaoDou No. 4 denovo assembly.</title>
        <authorList>
            <person name="Xiang H."/>
        </authorList>
    </citation>
    <scope>NUCLEOTIDE SEQUENCE [LARGE SCALE GENOMIC DNA]</scope>
    <source>
        <tissue evidence="1">Leaf</tissue>
    </source>
</reference>
<organism evidence="1 2">
    <name type="scientific">Phaseolus angularis</name>
    <name type="common">Azuki bean</name>
    <name type="synonym">Vigna angularis</name>
    <dbReference type="NCBI Taxonomy" id="3914"/>
    <lineage>
        <taxon>Eukaryota</taxon>
        <taxon>Viridiplantae</taxon>
        <taxon>Streptophyta</taxon>
        <taxon>Embryophyta</taxon>
        <taxon>Tracheophyta</taxon>
        <taxon>Spermatophyta</taxon>
        <taxon>Magnoliopsida</taxon>
        <taxon>eudicotyledons</taxon>
        <taxon>Gunneridae</taxon>
        <taxon>Pentapetalae</taxon>
        <taxon>rosids</taxon>
        <taxon>fabids</taxon>
        <taxon>Fabales</taxon>
        <taxon>Fabaceae</taxon>
        <taxon>Papilionoideae</taxon>
        <taxon>50 kb inversion clade</taxon>
        <taxon>NPAAA clade</taxon>
        <taxon>indigoferoid/millettioid clade</taxon>
        <taxon>Phaseoleae</taxon>
        <taxon>Vigna</taxon>
    </lineage>
</organism>
<dbReference type="EMBL" id="JABFOF010000002">
    <property type="protein sequence ID" value="KAG2404919.1"/>
    <property type="molecule type" value="Genomic_DNA"/>
</dbReference>
<comment type="caution">
    <text evidence="1">The sequence shown here is derived from an EMBL/GenBank/DDBJ whole genome shotgun (WGS) entry which is preliminary data.</text>
</comment>
<sequence length="152" mass="16647">MTARPYATGLGTFDNSTVAAILEYKTPLNTHHSSPSIKNLPLLKPLLPALNDTSFATKFTNKLRSLASPQFPANVPQKVDKQFFFTVGLGTTPCQKNQTCQGPTNATKMTTSFECFTKDDSLPGPSSDTPRMNKLFLCHRSSTSGLCRQEFP</sequence>
<proteinExistence type="predicted"/>
<dbReference type="AlphaFoldDB" id="A0A8T0KZQ4"/>
<dbReference type="Proteomes" id="UP000743370">
    <property type="component" value="Unassembled WGS sequence"/>
</dbReference>
<dbReference type="InterPro" id="IPR045087">
    <property type="entry name" value="Cu-oxidase_fam"/>
</dbReference>
<dbReference type="GO" id="GO:0016491">
    <property type="term" value="F:oxidoreductase activity"/>
    <property type="evidence" value="ECO:0007669"/>
    <property type="project" value="TreeGrafter"/>
</dbReference>
<protein>
    <submittedName>
        <fullName evidence="1">Laccase-17 protein</fullName>
    </submittedName>
</protein>
<accession>A0A8T0KZQ4</accession>
<name>A0A8T0KZQ4_PHAAN</name>